<feature type="non-terminal residue" evidence="2">
    <location>
        <position position="384"/>
    </location>
</feature>
<dbReference type="Proteomes" id="UP000284763">
    <property type="component" value="Unassembled WGS sequence"/>
</dbReference>
<dbReference type="Gene3D" id="2.60.98.40">
    <property type="match status" value="1"/>
</dbReference>
<dbReference type="EMBL" id="QZAB01000279">
    <property type="protein sequence ID" value="RQD85866.1"/>
    <property type="molecule type" value="Genomic_DNA"/>
</dbReference>
<evidence type="ECO:0000313" key="2">
    <source>
        <dbReference type="EMBL" id="RQD85866.1"/>
    </source>
</evidence>
<protein>
    <submittedName>
        <fullName evidence="2">S-layer protein</fullName>
    </submittedName>
</protein>
<organism evidence="2 3">
    <name type="scientific">Methanosalsum natronophilum</name>
    <dbReference type="NCBI Taxonomy" id="768733"/>
    <lineage>
        <taxon>Archaea</taxon>
        <taxon>Methanobacteriati</taxon>
        <taxon>Methanobacteriota</taxon>
        <taxon>Stenosarchaea group</taxon>
        <taxon>Methanomicrobia</taxon>
        <taxon>Methanosarcinales</taxon>
        <taxon>Methanosarcinaceae</taxon>
        <taxon>Methanosalsum</taxon>
    </lineage>
</organism>
<feature type="domain" description="S-layer family duplication" evidence="1">
    <location>
        <begin position="1"/>
        <end position="62"/>
    </location>
</feature>
<comment type="caution">
    <text evidence="2">The sequence shown here is derived from an EMBL/GenBank/DDBJ whole genome shotgun (WGS) entry which is preliminary data.</text>
</comment>
<evidence type="ECO:0000259" key="1">
    <source>
        <dbReference type="Pfam" id="PF07752"/>
    </source>
</evidence>
<dbReference type="NCBIfam" id="TIGR01567">
    <property type="entry name" value="S_layer_rel_Mac"/>
    <property type="match status" value="1"/>
</dbReference>
<feature type="non-terminal residue" evidence="2">
    <location>
        <position position="1"/>
    </location>
</feature>
<dbReference type="Pfam" id="PF07752">
    <property type="entry name" value="S-layer"/>
    <property type="match status" value="2"/>
</dbReference>
<dbReference type="AlphaFoldDB" id="A0A3R7X735"/>
<evidence type="ECO:0000313" key="3">
    <source>
        <dbReference type="Proteomes" id="UP000284763"/>
    </source>
</evidence>
<gene>
    <name evidence="2" type="ORF">D5R95_04250</name>
</gene>
<name>A0A3R7X735_9EURY</name>
<feature type="domain" description="S-layer family duplication" evidence="1">
    <location>
        <begin position="115"/>
        <end position="362"/>
    </location>
</feature>
<dbReference type="Gene3D" id="2.60.40.4190">
    <property type="match status" value="2"/>
</dbReference>
<accession>A0A3R7X735</accession>
<dbReference type="InterPro" id="IPR006457">
    <property type="entry name" value="S_layer-rel_Mac"/>
</dbReference>
<reference evidence="2 3" key="1">
    <citation type="submission" date="2018-08" db="EMBL/GenBank/DDBJ databases">
        <title>The metabolism and importance of syntrophic acetate oxidation coupled to methane or sulfide production in haloalkaline environments.</title>
        <authorList>
            <person name="Timmers P.H.A."/>
            <person name="Vavourakis C.D."/>
            <person name="Sorokin D.Y."/>
            <person name="Sinninghe Damste J.S."/>
            <person name="Muyzer G."/>
            <person name="Stams A.J.M."/>
            <person name="Plugge C.M."/>
        </authorList>
    </citation>
    <scope>NUCLEOTIDE SEQUENCE [LARGE SCALE GENOMIC DNA]</scope>
    <source>
        <strain evidence="2">MSAO_Arc3</strain>
    </source>
</reference>
<proteinExistence type="predicted"/>
<sequence>VVIEGIWQISDDGIDIDTDDKFGKMKVTNTDGQIEMELDTAITLRRDSKQHIMESLYFRVSDYTTATDGRFYLMQEITTPGTYEVRGTIAVHGTTFNWTATGTQINGEPASVQGSFAGFWYDLGEDKHSEILKVDGTGLAPGSRSLEDDKVKYIAIPQNVTSEQNFNGFEHYAIIGFLAEEYVPVFTDGPLVDDKSQLDGIAVDKLSKLLMDTDDKWTLRVGQSLELEEGYSLVPKQIDVDGKKVWLELNKDGEYLDDKIIDVGSADTTWLYDQTVLGEDDIITLAINIEQVFQGTVDSLVVIEGIWQISDDGIDIDTDDKFGKMKVTNTDGQIEMELDSTLTLRRDSKQHLMSDIYFRVADDTNEVRFYPFVERTVGEPVDPV</sequence>